<keyword evidence="3" id="KW-1185">Reference proteome</keyword>
<dbReference type="Proteomes" id="UP001152622">
    <property type="component" value="Chromosome 18"/>
</dbReference>
<feature type="compositionally biased region" description="Low complexity" evidence="1">
    <location>
        <begin position="57"/>
        <end position="69"/>
    </location>
</feature>
<comment type="caution">
    <text evidence="2">The sequence shown here is derived from an EMBL/GenBank/DDBJ whole genome shotgun (WGS) entry which is preliminary data.</text>
</comment>
<accession>A0A9Q1EES1</accession>
<dbReference type="AlphaFoldDB" id="A0A9Q1EES1"/>
<reference evidence="2" key="1">
    <citation type="journal article" date="2023" name="Science">
        <title>Genome structures resolve the early diversification of teleost fishes.</title>
        <authorList>
            <person name="Parey E."/>
            <person name="Louis A."/>
            <person name="Montfort J."/>
            <person name="Bouchez O."/>
            <person name="Roques C."/>
            <person name="Iampietro C."/>
            <person name="Lluch J."/>
            <person name="Castinel A."/>
            <person name="Donnadieu C."/>
            <person name="Desvignes T."/>
            <person name="Floi Bucao C."/>
            <person name="Jouanno E."/>
            <person name="Wen M."/>
            <person name="Mejri S."/>
            <person name="Dirks R."/>
            <person name="Jansen H."/>
            <person name="Henkel C."/>
            <person name="Chen W.J."/>
            <person name="Zahm M."/>
            <person name="Cabau C."/>
            <person name="Klopp C."/>
            <person name="Thompson A.W."/>
            <person name="Robinson-Rechavi M."/>
            <person name="Braasch I."/>
            <person name="Lecointre G."/>
            <person name="Bobe J."/>
            <person name="Postlethwait J.H."/>
            <person name="Berthelot C."/>
            <person name="Roest Crollius H."/>
            <person name="Guiguen Y."/>
        </authorList>
    </citation>
    <scope>NUCLEOTIDE SEQUENCE</scope>
    <source>
        <strain evidence="2">WJC10195</strain>
    </source>
</reference>
<feature type="compositionally biased region" description="Polar residues" evidence="1">
    <location>
        <begin position="24"/>
        <end position="41"/>
    </location>
</feature>
<evidence type="ECO:0000313" key="2">
    <source>
        <dbReference type="EMBL" id="KAJ8337450.1"/>
    </source>
</evidence>
<proteinExistence type="predicted"/>
<feature type="region of interest" description="Disordered" evidence="1">
    <location>
        <begin position="18"/>
        <end position="87"/>
    </location>
</feature>
<dbReference type="EMBL" id="JAINUF010000018">
    <property type="protein sequence ID" value="KAJ8337450.1"/>
    <property type="molecule type" value="Genomic_DNA"/>
</dbReference>
<protein>
    <submittedName>
        <fullName evidence="2">Uncharacterized protein</fullName>
    </submittedName>
</protein>
<organism evidence="2 3">
    <name type="scientific">Synaphobranchus kaupii</name>
    <name type="common">Kaup's arrowtooth eel</name>
    <dbReference type="NCBI Taxonomy" id="118154"/>
    <lineage>
        <taxon>Eukaryota</taxon>
        <taxon>Metazoa</taxon>
        <taxon>Chordata</taxon>
        <taxon>Craniata</taxon>
        <taxon>Vertebrata</taxon>
        <taxon>Euteleostomi</taxon>
        <taxon>Actinopterygii</taxon>
        <taxon>Neopterygii</taxon>
        <taxon>Teleostei</taxon>
        <taxon>Anguilliformes</taxon>
        <taxon>Synaphobranchidae</taxon>
        <taxon>Synaphobranchus</taxon>
    </lineage>
</organism>
<gene>
    <name evidence="2" type="ORF">SKAU_G00364160</name>
</gene>
<name>A0A9Q1EES1_SYNKA</name>
<sequence>MPPHHLEPRSPTLWKLRKGGVGGQSSCSSIHSPKETTTTLQAYRPTMGRASRAQMKRTGNTGNTSTTRSDGCLVTGRGGGRGAEHDC</sequence>
<evidence type="ECO:0000256" key="1">
    <source>
        <dbReference type="SAM" id="MobiDB-lite"/>
    </source>
</evidence>
<evidence type="ECO:0000313" key="3">
    <source>
        <dbReference type="Proteomes" id="UP001152622"/>
    </source>
</evidence>